<dbReference type="InterPro" id="IPR005583">
    <property type="entry name" value="YaaA"/>
</dbReference>
<dbReference type="HAMAP" id="MF_00652">
    <property type="entry name" value="UPF0246"/>
    <property type="match status" value="1"/>
</dbReference>
<dbReference type="GO" id="GO:0033194">
    <property type="term" value="P:response to hydroperoxide"/>
    <property type="evidence" value="ECO:0007669"/>
    <property type="project" value="TreeGrafter"/>
</dbReference>
<accession>A0A654KFH2</accession>
<dbReference type="GO" id="GO:0005829">
    <property type="term" value="C:cytosol"/>
    <property type="evidence" value="ECO:0007669"/>
    <property type="project" value="TreeGrafter"/>
</dbReference>
<gene>
    <name evidence="2" type="ordered locus">TEQUI_0196</name>
</gene>
<evidence type="ECO:0000256" key="1">
    <source>
        <dbReference type="HAMAP-Rule" id="MF_00652"/>
    </source>
</evidence>
<dbReference type="AlphaFoldDB" id="A0A654KFH2"/>
<dbReference type="KEGG" id="teq:TEQUI_0196"/>
<evidence type="ECO:0000313" key="3">
    <source>
        <dbReference type="Proteomes" id="UP000007472"/>
    </source>
</evidence>
<dbReference type="EMBL" id="CP002456">
    <property type="protein sequence ID" value="ADU91150.1"/>
    <property type="molecule type" value="Genomic_DNA"/>
</dbReference>
<dbReference type="Proteomes" id="UP000007472">
    <property type="component" value="Chromosome"/>
</dbReference>
<dbReference type="NCBIfam" id="NF002542">
    <property type="entry name" value="PRK02101.1-3"/>
    <property type="match status" value="1"/>
</dbReference>
<sequence length="260" mass="29602">MLVILSPAKSLDFDSPIPTDEFTEPLNIKHSKELMDILSKYSKKDLMKLMGISEKLADLNFERNQGWTKKHTLDNSRQAILAYDGDVYEGLQARALPLTKIKWAQSRVAILSGLYGVLRPLDLIQPHRLEMGTKIKNPAGADLYRYWSKVVTPQVINLVEQSSGSKVLVNLASDEYFKALDSTEIKDAGIKIVKCIFQELRGDIYKIISFNAKKARGLMTRFIIDNKVTKPEGMQGFDLEGYRFDAEVSDEVNFYFRRTL</sequence>
<dbReference type="PANTHER" id="PTHR30283">
    <property type="entry name" value="PEROXIDE STRESS RESPONSE PROTEIN YAAA"/>
    <property type="match status" value="1"/>
</dbReference>
<evidence type="ECO:0000313" key="2">
    <source>
        <dbReference type="EMBL" id="ADU91150.1"/>
    </source>
</evidence>
<dbReference type="Pfam" id="PF03883">
    <property type="entry name" value="H2O2_YaaD"/>
    <property type="match status" value="1"/>
</dbReference>
<organism evidence="2 3">
    <name type="scientific">Taylorella equigenitalis (strain MCE9)</name>
    <dbReference type="NCBI Taxonomy" id="937774"/>
    <lineage>
        <taxon>Bacteria</taxon>
        <taxon>Pseudomonadati</taxon>
        <taxon>Pseudomonadota</taxon>
        <taxon>Betaproteobacteria</taxon>
        <taxon>Burkholderiales</taxon>
        <taxon>Alcaligenaceae</taxon>
        <taxon>Taylorella</taxon>
    </lineage>
</organism>
<comment type="similarity">
    <text evidence="1">Belongs to the UPF0246 family.</text>
</comment>
<reference evidence="2 3" key="1">
    <citation type="journal article" date="2011" name="J. Bacteriol.">
        <title>Genome sequence of Taylorella equigenitalis MCE9, the causative agent of contagious equine metritis.</title>
        <authorList>
            <person name="Hebert L."/>
            <person name="Moumen B."/>
            <person name="Duquesne F."/>
            <person name="Breuil M.F."/>
            <person name="Laugier C."/>
            <person name="Batto J.M."/>
            <person name="Renault P."/>
            <person name="Petry S."/>
        </authorList>
    </citation>
    <scope>NUCLEOTIDE SEQUENCE [LARGE SCALE GENOMIC DNA]</scope>
    <source>
        <strain evidence="2 3">MCE9</strain>
    </source>
</reference>
<protein>
    <recommendedName>
        <fullName evidence="1">UPF0246 protein TEQUI_0196</fullName>
    </recommendedName>
</protein>
<dbReference type="PANTHER" id="PTHR30283:SF4">
    <property type="entry name" value="PEROXIDE STRESS RESISTANCE PROTEIN YAAA"/>
    <property type="match status" value="1"/>
</dbReference>
<proteinExistence type="inferred from homology"/>
<name>A0A654KFH2_TAYEM</name>